<dbReference type="AlphaFoldDB" id="A0A1H0GPX7"/>
<dbReference type="OrthoDB" id="8005660at2"/>
<protein>
    <submittedName>
        <fullName evidence="2">Phasin protein</fullName>
    </submittedName>
</protein>
<dbReference type="STRING" id="582672.SAMN05216360_114174"/>
<gene>
    <name evidence="2" type="ORF">SAMN05216360_114174</name>
</gene>
<dbReference type="RefSeq" id="WP_091719623.1">
    <property type="nucleotide sequence ID" value="NZ_FNHS01000014.1"/>
</dbReference>
<organism evidence="2 3">
    <name type="scientific">Methylobacterium phyllostachyos</name>
    <dbReference type="NCBI Taxonomy" id="582672"/>
    <lineage>
        <taxon>Bacteria</taxon>
        <taxon>Pseudomonadati</taxon>
        <taxon>Pseudomonadota</taxon>
        <taxon>Alphaproteobacteria</taxon>
        <taxon>Hyphomicrobiales</taxon>
        <taxon>Methylobacteriaceae</taxon>
        <taxon>Methylobacterium</taxon>
    </lineage>
</organism>
<dbReference type="EMBL" id="FNHS01000014">
    <property type="protein sequence ID" value="SDO08908.1"/>
    <property type="molecule type" value="Genomic_DNA"/>
</dbReference>
<dbReference type="InterPro" id="IPR018968">
    <property type="entry name" value="Phasin"/>
</dbReference>
<sequence length="110" mass="11720">MLTRDAPSPFPYPAGFGTSWRRLGVAGRAAQTLGIEWADSFKQGLDDLAATAQALATSRNPAAILAVQSAYLQRTAERWAARSVLTADRIATLTTELLRAPSAPSPSRAH</sequence>
<name>A0A1H0GPX7_9HYPH</name>
<dbReference type="Proteomes" id="UP000198704">
    <property type="component" value="Unassembled WGS sequence"/>
</dbReference>
<reference evidence="3" key="1">
    <citation type="submission" date="2016-10" db="EMBL/GenBank/DDBJ databases">
        <authorList>
            <person name="Varghese N."/>
            <person name="Submissions S."/>
        </authorList>
    </citation>
    <scope>NUCLEOTIDE SEQUENCE [LARGE SCALE GENOMIC DNA]</scope>
    <source>
        <strain evidence="3">BL47</strain>
    </source>
</reference>
<proteinExistence type="predicted"/>
<evidence type="ECO:0000313" key="2">
    <source>
        <dbReference type="EMBL" id="SDO08908.1"/>
    </source>
</evidence>
<evidence type="ECO:0000313" key="3">
    <source>
        <dbReference type="Proteomes" id="UP000198704"/>
    </source>
</evidence>
<evidence type="ECO:0000259" key="1">
    <source>
        <dbReference type="Pfam" id="PF09361"/>
    </source>
</evidence>
<feature type="domain" description="Phasin" evidence="1">
    <location>
        <begin position="26"/>
        <end position="98"/>
    </location>
</feature>
<dbReference type="Pfam" id="PF09361">
    <property type="entry name" value="Phasin_2"/>
    <property type="match status" value="1"/>
</dbReference>
<accession>A0A1H0GPX7</accession>
<keyword evidence="3" id="KW-1185">Reference proteome</keyword>